<reference evidence="1" key="1">
    <citation type="submission" date="2019-08" db="EMBL/GenBank/DDBJ databases">
        <authorList>
            <person name="Kucharzyk K."/>
            <person name="Murdoch R.W."/>
            <person name="Higgins S."/>
            <person name="Loffler F."/>
        </authorList>
    </citation>
    <scope>NUCLEOTIDE SEQUENCE</scope>
</reference>
<gene>
    <name evidence="1" type="ORF">SDC9_88108</name>
</gene>
<accession>A0A644ZS23</accession>
<dbReference type="Gene3D" id="3.40.50.300">
    <property type="entry name" value="P-loop containing nucleotide triphosphate hydrolases"/>
    <property type="match status" value="1"/>
</dbReference>
<proteinExistence type="predicted"/>
<evidence type="ECO:0008006" key="2">
    <source>
        <dbReference type="Google" id="ProtNLM"/>
    </source>
</evidence>
<sequence length="186" mass="20291">MNFSLLPASSGAIHLVIAPHAGTGLITETAARLALAGQVRVLDCGNRFNVYPVAKAVRRLTTEMDPVLDRILLSRAFTCYQVLALLRQETSPKPAPILVVDLLATFLDENIPLAESRRLLDHSLYEIERLSQAAPVLITVKPLLTLSADRASLLEVLIQTATAVYRLEDPALLPEPQLQGMLFSAD</sequence>
<name>A0A644ZS23_9ZZZZ</name>
<dbReference type="AlphaFoldDB" id="A0A644ZS23"/>
<protein>
    <recommendedName>
        <fullName evidence="2">DNA recombination and repair protein Rad51-like C-terminal domain-containing protein</fullName>
    </recommendedName>
</protein>
<evidence type="ECO:0000313" key="1">
    <source>
        <dbReference type="EMBL" id="MPM41453.1"/>
    </source>
</evidence>
<comment type="caution">
    <text evidence="1">The sequence shown here is derived from an EMBL/GenBank/DDBJ whole genome shotgun (WGS) entry which is preliminary data.</text>
</comment>
<dbReference type="InterPro" id="IPR027417">
    <property type="entry name" value="P-loop_NTPase"/>
</dbReference>
<dbReference type="EMBL" id="VSSQ01009378">
    <property type="protein sequence ID" value="MPM41453.1"/>
    <property type="molecule type" value="Genomic_DNA"/>
</dbReference>
<organism evidence="1">
    <name type="scientific">bioreactor metagenome</name>
    <dbReference type="NCBI Taxonomy" id="1076179"/>
    <lineage>
        <taxon>unclassified sequences</taxon>
        <taxon>metagenomes</taxon>
        <taxon>ecological metagenomes</taxon>
    </lineage>
</organism>